<dbReference type="InterPro" id="IPR023299">
    <property type="entry name" value="ATPase_P-typ_cyto_dom_N"/>
</dbReference>
<evidence type="ECO:0000256" key="7">
    <source>
        <dbReference type="ARBA" id="ARBA00022741"/>
    </source>
</evidence>
<dbReference type="PANTHER" id="PTHR24092">
    <property type="entry name" value="PROBABLE PHOSPHOLIPID-TRANSPORTING ATPASE"/>
    <property type="match status" value="1"/>
</dbReference>
<dbReference type="AlphaFoldDB" id="A0A8J8P1K8"/>
<keyword evidence="11 18" id="KW-1133">Transmembrane helix</keyword>
<feature type="binding site" evidence="16">
    <location>
        <position position="695"/>
    </location>
    <ligand>
        <name>ATP</name>
        <dbReference type="ChEBI" id="CHEBI:30616"/>
    </ligand>
</feature>
<feature type="binding site" evidence="17">
    <location>
        <position position="406"/>
    </location>
    <ligand>
        <name>Mg(2+)</name>
        <dbReference type="ChEBI" id="CHEBI:18420"/>
    </ligand>
</feature>
<dbReference type="Gene3D" id="3.40.50.1000">
    <property type="entry name" value="HAD superfamily/HAD-like"/>
    <property type="match status" value="1"/>
</dbReference>
<keyword evidence="9 17" id="KW-0460">Magnesium</keyword>
<keyword evidence="13 18" id="KW-0472">Membrane</keyword>
<keyword evidence="8 16" id="KW-0067">ATP-binding</keyword>
<dbReference type="InterPro" id="IPR001757">
    <property type="entry name" value="P_typ_ATPase"/>
</dbReference>
<feature type="transmembrane region" description="Helical" evidence="18">
    <location>
        <begin position="943"/>
        <end position="966"/>
    </location>
</feature>
<feature type="active site" description="4-aspartylphosphate intermediate" evidence="15">
    <location>
        <position position="404"/>
    </location>
</feature>
<feature type="binding site" evidence="16">
    <location>
        <position position="808"/>
    </location>
    <ligand>
        <name>ATP</name>
        <dbReference type="ChEBI" id="CHEBI:30616"/>
    </ligand>
</feature>
<feature type="binding site" evidence="16">
    <location>
        <position position="778"/>
    </location>
    <ligand>
        <name>ATP</name>
        <dbReference type="ChEBI" id="CHEBI:30616"/>
    </ligand>
</feature>
<dbReference type="InterPro" id="IPR032630">
    <property type="entry name" value="P_typ_ATPase_c"/>
</dbReference>
<feature type="binding site" evidence="16">
    <location>
        <position position="807"/>
    </location>
    <ligand>
        <name>ATP</name>
        <dbReference type="ChEBI" id="CHEBI:30616"/>
    </ligand>
</feature>
<dbReference type="PRINTS" id="PR00119">
    <property type="entry name" value="CATATPASE"/>
</dbReference>
<dbReference type="PROSITE" id="PS00154">
    <property type="entry name" value="ATPASE_E1_E2"/>
    <property type="match status" value="1"/>
</dbReference>
<accession>A0A8J8P1K8</accession>
<dbReference type="EC" id="7.6.2.1" evidence="18"/>
<feature type="domain" description="P-type ATPase C-terminal" evidence="21">
    <location>
        <begin position="831"/>
        <end position="1053"/>
    </location>
</feature>
<evidence type="ECO:0000256" key="9">
    <source>
        <dbReference type="ARBA" id="ARBA00022842"/>
    </source>
</evidence>
<dbReference type="Gene3D" id="3.40.1110.10">
    <property type="entry name" value="Calcium-transporting ATPase, cytoplasmic domain N"/>
    <property type="match status" value="1"/>
</dbReference>
<dbReference type="EMBL" id="RRYP01001698">
    <property type="protein sequence ID" value="TNV85598.1"/>
    <property type="molecule type" value="Genomic_DNA"/>
</dbReference>
<dbReference type="GO" id="GO:0006890">
    <property type="term" value="P:retrograde vesicle-mediated transport, Golgi to endoplasmic reticulum"/>
    <property type="evidence" value="ECO:0007669"/>
    <property type="project" value="TreeGrafter"/>
</dbReference>
<evidence type="ECO:0000256" key="18">
    <source>
        <dbReference type="RuleBase" id="RU362033"/>
    </source>
</evidence>
<evidence type="ECO:0000256" key="4">
    <source>
        <dbReference type="ARBA" id="ARBA00022448"/>
    </source>
</evidence>
<feature type="binding site" evidence="16">
    <location>
        <position position="694"/>
    </location>
    <ligand>
        <name>ATP</name>
        <dbReference type="ChEBI" id="CHEBI:30616"/>
    </ligand>
</feature>
<comment type="subcellular location">
    <subcellularLocation>
        <location evidence="2">Endomembrane system</location>
        <topology evidence="2">Multi-pass membrane protein</topology>
    </subcellularLocation>
    <subcellularLocation>
        <location evidence="18">Membrane</location>
        <topology evidence="18">Multi-pass membrane protein</topology>
    </subcellularLocation>
</comment>
<feature type="binding site" evidence="16">
    <location>
        <position position="405"/>
    </location>
    <ligand>
        <name>ATP</name>
        <dbReference type="ChEBI" id="CHEBI:30616"/>
    </ligand>
</feature>
<dbReference type="SFLD" id="SFLDG00002">
    <property type="entry name" value="C1.7:_P-type_atpase_like"/>
    <property type="match status" value="1"/>
</dbReference>
<evidence type="ECO:0000256" key="2">
    <source>
        <dbReference type="ARBA" id="ARBA00004127"/>
    </source>
</evidence>
<protein>
    <recommendedName>
        <fullName evidence="18">Phospholipid-transporting ATPase</fullName>
        <ecNumber evidence="18">7.6.2.1</ecNumber>
    </recommendedName>
</protein>
<dbReference type="GO" id="GO:0006897">
    <property type="term" value="P:endocytosis"/>
    <property type="evidence" value="ECO:0007669"/>
    <property type="project" value="TreeGrafter"/>
</dbReference>
<dbReference type="SFLD" id="SFLDS00003">
    <property type="entry name" value="Haloacid_Dehalogenase"/>
    <property type="match status" value="1"/>
</dbReference>
<evidence type="ECO:0000256" key="5">
    <source>
        <dbReference type="ARBA" id="ARBA00022692"/>
    </source>
</evidence>
<feature type="transmembrane region" description="Helical" evidence="18">
    <location>
        <begin position="1027"/>
        <end position="1045"/>
    </location>
</feature>
<dbReference type="InterPro" id="IPR044492">
    <property type="entry name" value="P_typ_ATPase_HD_dom"/>
</dbReference>
<feature type="transmembrane region" description="Helical" evidence="18">
    <location>
        <begin position="999"/>
        <end position="1021"/>
    </location>
</feature>
<feature type="transmembrane region" description="Helical" evidence="18">
    <location>
        <begin position="865"/>
        <end position="887"/>
    </location>
</feature>
<feature type="transmembrane region" description="Helical" evidence="18">
    <location>
        <begin position="270"/>
        <end position="291"/>
    </location>
</feature>
<evidence type="ECO:0000259" key="20">
    <source>
        <dbReference type="Pfam" id="PF16209"/>
    </source>
</evidence>
<dbReference type="GO" id="GO:0005524">
    <property type="term" value="F:ATP binding"/>
    <property type="evidence" value="ECO:0007669"/>
    <property type="project" value="UniProtKB-UniRule"/>
</dbReference>
<organism evidence="22 23">
    <name type="scientific">Halteria grandinella</name>
    <dbReference type="NCBI Taxonomy" id="5974"/>
    <lineage>
        <taxon>Eukaryota</taxon>
        <taxon>Sar</taxon>
        <taxon>Alveolata</taxon>
        <taxon>Ciliophora</taxon>
        <taxon>Intramacronucleata</taxon>
        <taxon>Spirotrichea</taxon>
        <taxon>Stichotrichia</taxon>
        <taxon>Sporadotrichida</taxon>
        <taxon>Halteriidae</taxon>
        <taxon>Halteria</taxon>
    </lineage>
</organism>
<dbReference type="Pfam" id="PF16209">
    <property type="entry name" value="PhoLip_ATPase_N"/>
    <property type="match status" value="1"/>
</dbReference>
<sequence>MHLQSPEENQFHSGEDLDSQKPLVKKPLHQKPHCYSLRRCLSLVPSLDKRTIYLTGKGDRPKRHVGNNIDNTKYNLLTFIPVVLFHQFKFFFNLFFFIICLSQFIPPLKVGFLFTYISPLAFVLIVTLMKEAWDDVQRMQRDKELNNTRYEKVTITGHSKSVTSASLKVGQIIKVHHNERIPADLILLYTTEKSGAVFIRTDQLDGETDWKLRKSIQFTQNAHIHSDGDIVALDGHHIVANAPSDQIYDFKGYYQSGEGEREGLSLENTLWANTVLASTGYILGMVVYTGIETRSMMNARDASTKVGKLDLELNKMSKFLFFVMVCISLLVTALDSFKGQWLIKFFRFVLLLSYIIPISLRVNLDMAKIYYAYCIYRDEAIPGTIPRNSTIPEELGRIQYLLTDKTGTLTKNEMIFKKVAMEYATFDLENLSDFQGMLEDNCLKAAGPMSDMDGNNQLKESGDKKPKSGSKQRREQSYVVRDLVTCLALCHNVTPTYPDPEDPTLREFQASSPDEIALVRFADNTLGMKLLERDQQRVVIQNTHGVKEEYHILANFPFSSDSKRMGIVIKHVESGKLIFYLKGAEVVMKDKVKPQQRLVVDESCENLANEGLRTLVISQKQLDPEYFAQWQLRYRDARADMGNRERAIENCLKELETDMELLGITGVEDKLQDEVASTIESLRSAGIQIWMLTGDKVETATCIAMSAGFKSRNQQLFYVKEQTGARDTEKLLDQFGMSPENKILMIDGQSLDMCLQTQRLEEKFFAVATRAPSVCVCRCSPTQKAIIVRKINQYTGKRTCSVGDGGNDVGMIIEANVGIGIVGKEGKQASLASDFSITQFSHLRRLILWHGRLSYQRSAVMSQFVIHRGLIISVIQAIFSICFYFVAIPVYNGLLMLGYATLYTNLPVLSLVLDEDVPVQAVMKFPPLYKTLQKGRSLSTKTFLIWVWKSIFQGCVIMLSTLYFFHESFTNIVTITFTALIITELLNVFSCINKLNWKMVVSSLLTFGCYILSISLLRAYFDTSYLNWRFFLKVLAITLLSWMPLHVIKCCVARCDPTEQQKIMKQEKHQ</sequence>
<dbReference type="GO" id="GO:0005886">
    <property type="term" value="C:plasma membrane"/>
    <property type="evidence" value="ECO:0007669"/>
    <property type="project" value="TreeGrafter"/>
</dbReference>
<feature type="binding site" evidence="16">
    <location>
        <position position="404"/>
    </location>
    <ligand>
        <name>ATP</name>
        <dbReference type="ChEBI" id="CHEBI:30616"/>
    </ligand>
</feature>
<dbReference type="Proteomes" id="UP000785679">
    <property type="component" value="Unassembled WGS sequence"/>
</dbReference>
<feature type="binding site" evidence="16">
    <location>
        <position position="784"/>
    </location>
    <ligand>
        <name>ATP</name>
        <dbReference type="ChEBI" id="CHEBI:30616"/>
    </ligand>
</feature>
<feature type="binding site" evidence="16">
    <location>
        <position position="613"/>
    </location>
    <ligand>
        <name>ATP</name>
        <dbReference type="ChEBI" id="CHEBI:30616"/>
    </ligand>
</feature>
<comment type="catalytic activity">
    <reaction evidence="14 18">
        <text>ATP + H2O + phospholipidSide 1 = ADP + phosphate + phospholipidSide 2.</text>
        <dbReference type="EC" id="7.6.2.1"/>
    </reaction>
</comment>
<dbReference type="SUPFAM" id="SSF81665">
    <property type="entry name" value="Calcium ATPase, transmembrane domain M"/>
    <property type="match status" value="1"/>
</dbReference>
<evidence type="ECO:0000256" key="13">
    <source>
        <dbReference type="ARBA" id="ARBA00023136"/>
    </source>
</evidence>
<evidence type="ECO:0000256" key="19">
    <source>
        <dbReference type="SAM" id="MobiDB-lite"/>
    </source>
</evidence>
<dbReference type="Pfam" id="PF16212">
    <property type="entry name" value="PhoLip_ATPase_C"/>
    <property type="match status" value="1"/>
</dbReference>
<gene>
    <name evidence="22" type="ORF">FGO68_gene9158</name>
</gene>
<feature type="binding site" evidence="16">
    <location>
        <position position="558"/>
    </location>
    <ligand>
        <name>ATP</name>
        <dbReference type="ChEBI" id="CHEBI:30616"/>
    </ligand>
</feature>
<evidence type="ECO:0000256" key="3">
    <source>
        <dbReference type="ARBA" id="ARBA00008109"/>
    </source>
</evidence>
<evidence type="ECO:0000256" key="11">
    <source>
        <dbReference type="ARBA" id="ARBA00022989"/>
    </source>
</evidence>
<reference evidence="22" key="1">
    <citation type="submission" date="2019-06" db="EMBL/GenBank/DDBJ databases">
        <authorList>
            <person name="Zheng W."/>
        </authorList>
    </citation>
    <scope>NUCLEOTIDE SEQUENCE</scope>
    <source>
        <strain evidence="22">QDHG01</strain>
    </source>
</reference>
<evidence type="ECO:0000313" key="23">
    <source>
        <dbReference type="Proteomes" id="UP000785679"/>
    </source>
</evidence>
<feature type="transmembrane region" description="Helical" evidence="18">
    <location>
        <begin position="76"/>
        <end position="98"/>
    </location>
</feature>
<dbReference type="InterPro" id="IPR006539">
    <property type="entry name" value="P-type_ATPase_IV"/>
</dbReference>
<keyword evidence="7 16" id="KW-0547">Nucleotide-binding</keyword>
<feature type="transmembrane region" description="Helical" evidence="18">
    <location>
        <begin position="319"/>
        <end position="335"/>
    </location>
</feature>
<feature type="binding site" evidence="16">
    <location>
        <position position="693"/>
    </location>
    <ligand>
        <name>ATP</name>
        <dbReference type="ChEBI" id="CHEBI:30616"/>
    </ligand>
</feature>
<keyword evidence="23" id="KW-1185">Reference proteome</keyword>
<keyword evidence="12" id="KW-0445">Lipid transport</keyword>
<dbReference type="FunFam" id="3.40.50.1000:FF:000009">
    <property type="entry name" value="Phospholipid-transporting ATPase"/>
    <property type="match status" value="1"/>
</dbReference>
<evidence type="ECO:0000256" key="8">
    <source>
        <dbReference type="ARBA" id="ARBA00022840"/>
    </source>
</evidence>
<evidence type="ECO:0000256" key="17">
    <source>
        <dbReference type="PIRSR" id="PIRSR606539-3"/>
    </source>
</evidence>
<feature type="binding site" evidence="17">
    <location>
        <position position="808"/>
    </location>
    <ligand>
        <name>Mg(2+)</name>
        <dbReference type="ChEBI" id="CHEBI:18420"/>
    </ligand>
</feature>
<dbReference type="GO" id="GO:0016887">
    <property type="term" value="F:ATP hydrolysis activity"/>
    <property type="evidence" value="ECO:0007669"/>
    <property type="project" value="InterPro"/>
</dbReference>
<dbReference type="InterPro" id="IPR023298">
    <property type="entry name" value="ATPase_P-typ_TM_dom_sf"/>
</dbReference>
<dbReference type="NCBIfam" id="TIGR01494">
    <property type="entry name" value="ATPase_P-type"/>
    <property type="match status" value="2"/>
</dbReference>
<dbReference type="InterPro" id="IPR036412">
    <property type="entry name" value="HAD-like_sf"/>
</dbReference>
<evidence type="ECO:0000259" key="21">
    <source>
        <dbReference type="Pfam" id="PF16212"/>
    </source>
</evidence>
<evidence type="ECO:0000256" key="10">
    <source>
        <dbReference type="ARBA" id="ARBA00022967"/>
    </source>
</evidence>
<dbReference type="SUPFAM" id="SSF56784">
    <property type="entry name" value="HAD-like"/>
    <property type="match status" value="1"/>
</dbReference>
<feature type="transmembrane region" description="Helical" evidence="18">
    <location>
        <begin position="110"/>
        <end position="129"/>
    </location>
</feature>
<keyword evidence="6 17" id="KW-0479">Metal-binding</keyword>
<proteinExistence type="inferred from homology"/>
<dbReference type="InterPro" id="IPR023214">
    <property type="entry name" value="HAD_sf"/>
</dbReference>
<evidence type="ECO:0000256" key="1">
    <source>
        <dbReference type="ARBA" id="ARBA00001946"/>
    </source>
</evidence>
<dbReference type="SUPFAM" id="SSF81653">
    <property type="entry name" value="Calcium ATPase, transduction domain A"/>
    <property type="match status" value="1"/>
</dbReference>
<dbReference type="NCBIfam" id="TIGR01652">
    <property type="entry name" value="ATPase-Plipid"/>
    <property type="match status" value="1"/>
</dbReference>
<dbReference type="SUPFAM" id="SSF81660">
    <property type="entry name" value="Metal cation-transporting ATPase, ATP-binding domain N"/>
    <property type="match status" value="1"/>
</dbReference>
<feature type="binding site" evidence="17">
    <location>
        <position position="404"/>
    </location>
    <ligand>
        <name>Mg(2+)</name>
        <dbReference type="ChEBI" id="CHEBI:18420"/>
    </ligand>
</feature>
<dbReference type="GO" id="GO:0005768">
    <property type="term" value="C:endosome"/>
    <property type="evidence" value="ECO:0007669"/>
    <property type="project" value="TreeGrafter"/>
</dbReference>
<dbReference type="GO" id="GO:0000287">
    <property type="term" value="F:magnesium ion binding"/>
    <property type="evidence" value="ECO:0007669"/>
    <property type="project" value="UniProtKB-UniRule"/>
</dbReference>
<dbReference type="PANTHER" id="PTHR24092:SF5">
    <property type="entry name" value="PHOSPHOLIPID-TRANSPORTING ATPASE"/>
    <property type="match status" value="1"/>
</dbReference>
<comment type="caution">
    <text evidence="22">The sequence shown here is derived from an EMBL/GenBank/DDBJ whole genome shotgun (WGS) entry which is preliminary data.</text>
</comment>
<feature type="binding site" evidence="16">
    <location>
        <position position="406"/>
    </location>
    <ligand>
        <name>ATP</name>
        <dbReference type="ChEBI" id="CHEBI:30616"/>
    </ligand>
</feature>
<feature type="domain" description="P-type ATPase N-terminal" evidence="20">
    <location>
        <begin position="62"/>
        <end position="116"/>
    </location>
</feature>
<dbReference type="InterPro" id="IPR008250">
    <property type="entry name" value="ATPase_P-typ_transduc_dom_A_sf"/>
</dbReference>
<keyword evidence="4" id="KW-0813">Transport</keyword>
<feature type="region of interest" description="Disordered" evidence="19">
    <location>
        <begin position="448"/>
        <end position="476"/>
    </location>
</feature>
<evidence type="ECO:0000256" key="15">
    <source>
        <dbReference type="PIRSR" id="PIRSR606539-1"/>
    </source>
</evidence>
<feature type="binding site" evidence="17">
    <location>
        <position position="804"/>
    </location>
    <ligand>
        <name>Mg(2+)</name>
        <dbReference type="ChEBI" id="CHEBI:18420"/>
    </ligand>
</feature>
<dbReference type="InterPro" id="IPR018303">
    <property type="entry name" value="ATPase_P-typ_P_site"/>
</dbReference>
<name>A0A8J8P1K8_HALGN</name>
<evidence type="ECO:0000256" key="6">
    <source>
        <dbReference type="ARBA" id="ARBA00022723"/>
    </source>
</evidence>
<feature type="compositionally biased region" description="Basic and acidic residues" evidence="19">
    <location>
        <begin position="460"/>
        <end position="476"/>
    </location>
</feature>
<dbReference type="GO" id="GO:0045332">
    <property type="term" value="P:phospholipid translocation"/>
    <property type="evidence" value="ECO:0007669"/>
    <property type="project" value="TreeGrafter"/>
</dbReference>
<dbReference type="GO" id="GO:0005802">
    <property type="term" value="C:trans-Golgi network"/>
    <property type="evidence" value="ECO:0007669"/>
    <property type="project" value="TreeGrafter"/>
</dbReference>
<keyword evidence="10 18" id="KW-1278">Translocase</keyword>
<dbReference type="Pfam" id="PF13246">
    <property type="entry name" value="Cation_ATPase"/>
    <property type="match status" value="1"/>
</dbReference>
<evidence type="ECO:0000256" key="12">
    <source>
        <dbReference type="ARBA" id="ARBA00023055"/>
    </source>
</evidence>
<dbReference type="SFLD" id="SFLDF00027">
    <property type="entry name" value="p-type_atpase"/>
    <property type="match status" value="1"/>
</dbReference>
<evidence type="ECO:0000313" key="22">
    <source>
        <dbReference type="EMBL" id="TNV85598.1"/>
    </source>
</evidence>
<dbReference type="GO" id="GO:0140326">
    <property type="term" value="F:ATPase-coupled intramembrane lipid transporter activity"/>
    <property type="evidence" value="ECO:0007669"/>
    <property type="project" value="UniProtKB-EC"/>
</dbReference>
<dbReference type="InterPro" id="IPR032631">
    <property type="entry name" value="P-type_ATPase_N"/>
</dbReference>
<evidence type="ECO:0000256" key="14">
    <source>
        <dbReference type="ARBA" id="ARBA00034036"/>
    </source>
</evidence>
<dbReference type="OrthoDB" id="377733at2759"/>
<keyword evidence="5 18" id="KW-0812">Transmembrane</keyword>
<evidence type="ECO:0000256" key="16">
    <source>
        <dbReference type="PIRSR" id="PIRSR606539-2"/>
    </source>
</evidence>
<dbReference type="Gene3D" id="2.70.150.10">
    <property type="entry name" value="Calcium-transporting ATPase, cytoplasmic transduction domain A"/>
    <property type="match status" value="1"/>
</dbReference>
<feature type="binding site" evidence="16">
    <location>
        <position position="515"/>
    </location>
    <ligand>
        <name>ATP</name>
        <dbReference type="ChEBI" id="CHEBI:30616"/>
    </ligand>
</feature>
<feature type="binding site" evidence="16">
    <location>
        <position position="582"/>
    </location>
    <ligand>
        <name>ATP</name>
        <dbReference type="ChEBI" id="CHEBI:30616"/>
    </ligand>
</feature>
<comment type="cofactor">
    <cofactor evidence="1 17">
        <name>Mg(2+)</name>
        <dbReference type="ChEBI" id="CHEBI:18420"/>
    </cofactor>
</comment>
<comment type="similarity">
    <text evidence="3 18">Belongs to the cation transport ATPase (P-type) (TC 3.A.3) family. Type IV subfamily.</text>
</comment>
<feature type="transmembrane region" description="Helical" evidence="18">
    <location>
        <begin position="972"/>
        <end position="992"/>
    </location>
</feature>